<keyword evidence="11" id="KW-1185">Reference proteome</keyword>
<dbReference type="CTD" id="2956"/>
<keyword evidence="4 6" id="KW-0067">ATP-binding</keyword>
<dbReference type="AlphaFoldDB" id="A0A6P7GLY5"/>
<feature type="compositionally biased region" description="Polar residues" evidence="8">
    <location>
        <begin position="147"/>
        <end position="163"/>
    </location>
</feature>
<dbReference type="Gene3D" id="3.30.420.110">
    <property type="entry name" value="MutS, connector domain"/>
    <property type="match status" value="1"/>
</dbReference>
<dbReference type="GeneID" id="114338387"/>
<dbReference type="SUPFAM" id="SSF52540">
    <property type="entry name" value="P-loop containing nucleoside triphosphate hydrolases"/>
    <property type="match status" value="1"/>
</dbReference>
<dbReference type="InterPro" id="IPR007696">
    <property type="entry name" value="DNA_mismatch_repair_MutS_core"/>
</dbReference>
<dbReference type="InterPro" id="IPR045076">
    <property type="entry name" value="MutS"/>
</dbReference>
<feature type="compositionally biased region" description="Basic and acidic residues" evidence="8">
    <location>
        <begin position="18"/>
        <end position="30"/>
    </location>
</feature>
<evidence type="ECO:0000256" key="5">
    <source>
        <dbReference type="ARBA" id="ARBA00023125"/>
    </source>
</evidence>
<dbReference type="GO" id="GO:0032301">
    <property type="term" value="C:MutSalpha complex"/>
    <property type="evidence" value="ECO:0007669"/>
    <property type="project" value="TreeGrafter"/>
</dbReference>
<organism evidence="12">
    <name type="scientific">Diabrotica virgifera virgifera</name>
    <name type="common">western corn rootworm</name>
    <dbReference type="NCBI Taxonomy" id="50390"/>
    <lineage>
        <taxon>Eukaryota</taxon>
        <taxon>Metazoa</taxon>
        <taxon>Ecdysozoa</taxon>
        <taxon>Arthropoda</taxon>
        <taxon>Hexapoda</taxon>
        <taxon>Insecta</taxon>
        <taxon>Pterygota</taxon>
        <taxon>Neoptera</taxon>
        <taxon>Endopterygota</taxon>
        <taxon>Coleoptera</taxon>
        <taxon>Polyphaga</taxon>
        <taxon>Cucujiformia</taxon>
        <taxon>Chrysomeloidea</taxon>
        <taxon>Chrysomelidae</taxon>
        <taxon>Galerucinae</taxon>
        <taxon>Diabroticina</taxon>
        <taxon>Diabroticites</taxon>
        <taxon>Diabrotica</taxon>
    </lineage>
</organism>
<comment type="similarity">
    <text evidence="1 6 7">Belongs to the DNA mismatch repair MutS family.</text>
</comment>
<dbReference type="InterPro" id="IPR027417">
    <property type="entry name" value="P-loop_NTPase"/>
</dbReference>
<dbReference type="PIRSF" id="PIRSF037677">
    <property type="entry name" value="DNA_mis_repair_Msh6"/>
    <property type="match status" value="1"/>
</dbReference>
<dbReference type="InterPro" id="IPR036678">
    <property type="entry name" value="MutS_con_dom_sf"/>
</dbReference>
<dbReference type="FunCoup" id="A0A6P7GLY5">
    <property type="interactions" value="1906"/>
</dbReference>
<dbReference type="InterPro" id="IPR007860">
    <property type="entry name" value="DNA_mmatch_repair_MutS_con_dom"/>
</dbReference>
<feature type="compositionally biased region" description="Basic and acidic residues" evidence="8">
    <location>
        <begin position="56"/>
        <end position="68"/>
    </location>
</feature>
<evidence type="ECO:0000256" key="2">
    <source>
        <dbReference type="ARBA" id="ARBA00022741"/>
    </source>
</evidence>
<proteinExistence type="inferred from homology"/>
<dbReference type="SMART" id="SM00533">
    <property type="entry name" value="MUTSd"/>
    <property type="match status" value="1"/>
</dbReference>
<evidence type="ECO:0000256" key="8">
    <source>
        <dbReference type="SAM" id="MobiDB-lite"/>
    </source>
</evidence>
<dbReference type="InterPro" id="IPR007861">
    <property type="entry name" value="DNA_mismatch_repair_MutS_clamp"/>
</dbReference>
<protein>
    <recommendedName>
        <fullName evidence="6">DNA mismatch repair protein</fullName>
    </recommendedName>
</protein>
<dbReference type="PANTHER" id="PTHR11361:SF148">
    <property type="entry name" value="DNA MISMATCH REPAIR PROTEIN MSH6"/>
    <property type="match status" value="1"/>
</dbReference>
<comment type="function">
    <text evidence="6 7">Component of the post-replicative DNA mismatch repair system (MMR).</text>
</comment>
<keyword evidence="3 6" id="KW-0227">DNA damage</keyword>
<name>A0A6P7GLY5_DIAVI</name>
<dbReference type="Pfam" id="PF05192">
    <property type="entry name" value="MutS_III"/>
    <property type="match status" value="1"/>
</dbReference>
<feature type="compositionally biased region" description="Polar residues" evidence="8">
    <location>
        <begin position="1"/>
        <end position="13"/>
    </location>
</feature>
<dbReference type="SUPFAM" id="SSF55271">
    <property type="entry name" value="DNA repair protein MutS, domain I"/>
    <property type="match status" value="1"/>
</dbReference>
<reference evidence="10" key="2">
    <citation type="submission" date="2025-05" db="UniProtKB">
        <authorList>
            <consortium name="EnsemblMetazoa"/>
        </authorList>
    </citation>
    <scope>IDENTIFICATION</scope>
</reference>
<dbReference type="GO" id="GO:0006298">
    <property type="term" value="P:mismatch repair"/>
    <property type="evidence" value="ECO:0007669"/>
    <property type="project" value="InterPro"/>
</dbReference>
<dbReference type="Pfam" id="PF00488">
    <property type="entry name" value="MutS_V"/>
    <property type="match status" value="1"/>
</dbReference>
<dbReference type="Gene3D" id="1.10.1420.10">
    <property type="match status" value="2"/>
</dbReference>
<dbReference type="GO" id="GO:0005524">
    <property type="term" value="F:ATP binding"/>
    <property type="evidence" value="ECO:0007669"/>
    <property type="project" value="UniProtKB-UniRule"/>
</dbReference>
<dbReference type="Pfam" id="PF05190">
    <property type="entry name" value="MutS_IV"/>
    <property type="match status" value="1"/>
</dbReference>
<evidence type="ECO:0000313" key="11">
    <source>
        <dbReference type="Proteomes" id="UP001652700"/>
    </source>
</evidence>
<evidence type="ECO:0000259" key="9">
    <source>
        <dbReference type="PROSITE" id="PS00486"/>
    </source>
</evidence>
<dbReference type="InterPro" id="IPR016151">
    <property type="entry name" value="DNA_mismatch_repair_MutS_N"/>
</dbReference>
<evidence type="ECO:0000313" key="10">
    <source>
        <dbReference type="EnsemblMetazoa" id="XP_028144780.1"/>
    </source>
</evidence>
<dbReference type="Gene3D" id="3.40.50.300">
    <property type="entry name" value="P-loop containing nucleotide triphosphate hydrolases"/>
    <property type="match status" value="1"/>
</dbReference>
<dbReference type="OrthoDB" id="121051at2759"/>
<dbReference type="Gene3D" id="3.40.1170.10">
    <property type="entry name" value="DNA repair protein MutS, domain I"/>
    <property type="match status" value="1"/>
</dbReference>
<dbReference type="Proteomes" id="UP001652700">
    <property type="component" value="Unplaced"/>
</dbReference>
<dbReference type="GO" id="GO:0140664">
    <property type="term" value="F:ATP-dependent DNA damage sensor activity"/>
    <property type="evidence" value="ECO:0007669"/>
    <property type="project" value="InterPro"/>
</dbReference>
<accession>A0A6P7GLY5</accession>
<keyword evidence="6 7" id="KW-0234">DNA repair</keyword>
<reference evidence="12" key="1">
    <citation type="submission" date="2025-04" db="UniProtKB">
        <authorList>
            <consortium name="RefSeq"/>
        </authorList>
    </citation>
    <scope>IDENTIFICATION</scope>
    <source>
        <tissue evidence="12">Whole insect</tissue>
    </source>
</reference>
<evidence type="ECO:0000256" key="4">
    <source>
        <dbReference type="ARBA" id="ARBA00022840"/>
    </source>
</evidence>
<dbReference type="FunFam" id="3.40.1170.10:FF:000002">
    <property type="entry name" value="DNA mismatch repair protein"/>
    <property type="match status" value="1"/>
</dbReference>
<feature type="compositionally biased region" description="Low complexity" evidence="8">
    <location>
        <begin position="69"/>
        <end position="81"/>
    </location>
</feature>
<dbReference type="InterPro" id="IPR000432">
    <property type="entry name" value="DNA_mismatch_repair_MutS_C"/>
</dbReference>
<dbReference type="EnsemblMetazoa" id="XM_028288979.2">
    <property type="protein sequence ID" value="XP_028144780.1"/>
    <property type="gene ID" value="LOC114338387"/>
</dbReference>
<evidence type="ECO:0000256" key="7">
    <source>
        <dbReference type="RuleBase" id="RU003756"/>
    </source>
</evidence>
<evidence type="ECO:0000313" key="12">
    <source>
        <dbReference type="RefSeq" id="XP_028144780.1"/>
    </source>
</evidence>
<keyword evidence="2 6" id="KW-0547">Nucleotide-binding</keyword>
<dbReference type="RefSeq" id="XP_028144780.1">
    <property type="nucleotide sequence ID" value="XM_028288979.1"/>
</dbReference>
<dbReference type="SMART" id="SM00534">
    <property type="entry name" value="MUTSac"/>
    <property type="match status" value="1"/>
</dbReference>
<feature type="region of interest" description="Disordered" evidence="8">
    <location>
        <begin position="1"/>
        <end position="163"/>
    </location>
</feature>
<sequence>MAKRQSTLFNYFSSPKVAKKEDTKKEPAKSDDEEEIITTKKRHRQVIDDSSDSDNEGNKKKTSKRDVRSSSSSEAENSSPNKSKKGSVKNNKIKDDPDEESVSPKKSVKGLFTKPVSNGSQNKKNKDDSDEETVSLKKPVKGLLNKPVSNESQGQESSTNNEATDMHTSWLHNTLDFLKPENIRDINKRKPDHPEYDCRTLYVPEKYLTTLTPVMKQWWELKSRHMDTVLFFKVGKFYELYHMDAVVGVIELGFSYMKGEFAHSGFPESAYGKMLPILLEQGYKVARVEQTETPEMMAERCKGKSTTKYDKVVKRELCQITSDAICVYTAQMEDWQNEKPRFMFAICTKEGAYGNARIGVCLVETSMGFFHLSEFDDDKHFSRLLALFTEFPPVLILTEKGTVSKELSELLQTHFKDIKQDSLVTKSQFYTAYDTLEKLSSACYFRDSEGNFAWPEIFKTLADDCMPKPEYELAIRSLGACMWYLKDCKVDIQVLSMKKFQWYDPLDFTLKDKRKQDHLVLDSATIHNLELLGFSNTLKSVLDHCKTSFGKRLLTRWICRPLCDPVKIKERQNAIKHLVNDTSLLQDAQNILKETPDLERLLMKIHTYGSKSLTTQHPDGKAILYDNKTYSRNKIRDFLKTLKGFEKACEITHLFKGCENRLLRKLTQVKPTGGFEDLSETLRYFENAFDQQEAEKEGKIIPRKGVVEEFDDVEDTIDSINKKLNDYLKEQSKFFGSSLKYVGTDKKRFQLEVPENKSHKATEKYRLEGSKKGSSKKFTTDTTRALLAEMIEAEGIRAKVILDISRKIFEKFSSKQDQFDRVIQCLTVLDVICSLAEYAKNYSYEICLPDVLPFSDEPKLIIQDGRHPCAQNLDSFVPNDTKMGVEGFPSLIVITGPNMGGKSTLMRQIAVICVMAQMGSYVPASKCELTLLDRIFTRLGAQDDLTKAQSTFYVELSEASCILQYATKHSLVIIDELGRGTSTHDGNAIATSYVKKLTEFKCRTTFSTHYHSLVDHFTDSPEVQLGHMACMIENEDNEEEISVEHVTFLYKMAKGRCPKSYGFNAARLAGLDNKLISEGMAVARRFEERNKLWNAFQTSIHSKQISDIRRAITSLSL</sequence>
<gene>
    <name evidence="12" type="primary">LOC114338387</name>
</gene>
<dbReference type="Pfam" id="PF01624">
    <property type="entry name" value="MutS_I"/>
    <property type="match status" value="1"/>
</dbReference>
<dbReference type="SUPFAM" id="SSF48334">
    <property type="entry name" value="DNA repair protein MutS, domain III"/>
    <property type="match status" value="1"/>
</dbReference>
<dbReference type="KEGG" id="dvv:114338387"/>
<dbReference type="InterPro" id="IPR007695">
    <property type="entry name" value="DNA_mismatch_repair_MutS-lik_N"/>
</dbReference>
<feature type="domain" description="DNA mismatch repair proteins mutS family" evidence="9">
    <location>
        <begin position="970"/>
        <end position="986"/>
    </location>
</feature>
<evidence type="ECO:0000256" key="3">
    <source>
        <dbReference type="ARBA" id="ARBA00022763"/>
    </source>
</evidence>
<evidence type="ECO:0000256" key="1">
    <source>
        <dbReference type="ARBA" id="ARBA00006271"/>
    </source>
</evidence>
<dbReference type="Pfam" id="PF05188">
    <property type="entry name" value="MutS_II"/>
    <property type="match status" value="1"/>
</dbReference>
<dbReference type="SUPFAM" id="SSF53150">
    <property type="entry name" value="DNA repair protein MutS, domain II"/>
    <property type="match status" value="1"/>
</dbReference>
<dbReference type="InterPro" id="IPR036187">
    <property type="entry name" value="DNA_mismatch_repair_MutS_sf"/>
</dbReference>
<dbReference type="InParanoid" id="A0A6P7GLY5"/>
<dbReference type="PROSITE" id="PS00486">
    <property type="entry name" value="DNA_MISMATCH_REPAIR_2"/>
    <property type="match status" value="1"/>
</dbReference>
<dbReference type="InterPro" id="IPR017261">
    <property type="entry name" value="DNA_mismatch_repair_MutS/MSH"/>
</dbReference>
<keyword evidence="5 6" id="KW-0238">DNA-binding</keyword>
<evidence type="ECO:0000256" key="6">
    <source>
        <dbReference type="PIRNR" id="PIRNR037677"/>
    </source>
</evidence>
<dbReference type="GO" id="GO:0030983">
    <property type="term" value="F:mismatched DNA binding"/>
    <property type="evidence" value="ECO:0007669"/>
    <property type="project" value="UniProtKB-UniRule"/>
</dbReference>
<dbReference type="PANTHER" id="PTHR11361">
    <property type="entry name" value="DNA MISMATCH REPAIR PROTEIN MUTS FAMILY MEMBER"/>
    <property type="match status" value="1"/>
</dbReference>
<dbReference type="FunFam" id="1.10.1420.10:FF:000005">
    <property type="entry name" value="DNA mismatch repair protein"/>
    <property type="match status" value="1"/>
</dbReference>